<dbReference type="Pfam" id="PF08478">
    <property type="entry name" value="POTRA_1"/>
    <property type="match status" value="1"/>
</dbReference>
<keyword evidence="2" id="KW-1003">Cell membrane</keyword>
<feature type="domain" description="POTRA" evidence="8">
    <location>
        <begin position="2"/>
        <end position="70"/>
    </location>
</feature>
<dbReference type="PROSITE" id="PS51779">
    <property type="entry name" value="POTRA"/>
    <property type="match status" value="1"/>
</dbReference>
<keyword evidence="10" id="KW-1185">Reference proteome</keyword>
<evidence type="ECO:0000256" key="7">
    <source>
        <dbReference type="ARBA" id="ARBA00023306"/>
    </source>
</evidence>
<evidence type="ECO:0000259" key="8">
    <source>
        <dbReference type="PROSITE" id="PS51779"/>
    </source>
</evidence>
<evidence type="ECO:0000256" key="2">
    <source>
        <dbReference type="ARBA" id="ARBA00022475"/>
    </source>
</evidence>
<keyword evidence="6" id="KW-0472">Membrane</keyword>
<name>A0ABQ5JYX5_9EUKA</name>
<proteinExistence type="predicted"/>
<dbReference type="Proteomes" id="UP001057375">
    <property type="component" value="Unassembled WGS sequence"/>
</dbReference>
<evidence type="ECO:0000313" key="10">
    <source>
        <dbReference type="Proteomes" id="UP001057375"/>
    </source>
</evidence>
<gene>
    <name evidence="9" type="ORF">ADUPG1_004251</name>
</gene>
<dbReference type="InterPro" id="IPR034746">
    <property type="entry name" value="POTRA"/>
</dbReference>
<feature type="non-terminal residue" evidence="9">
    <location>
        <position position="119"/>
    </location>
</feature>
<protein>
    <submittedName>
        <fullName evidence="9">FtsQ-type POTRA domain-containing protein</fullName>
    </submittedName>
</protein>
<comment type="subcellular location">
    <subcellularLocation>
        <location evidence="1">Membrane</location>
    </subcellularLocation>
</comment>
<evidence type="ECO:0000256" key="6">
    <source>
        <dbReference type="ARBA" id="ARBA00023136"/>
    </source>
</evidence>
<reference evidence="9" key="1">
    <citation type="submission" date="2022-03" db="EMBL/GenBank/DDBJ databases">
        <title>Draft genome sequence of Aduncisulcus paluster, a free-living microaerophilic Fornicata.</title>
        <authorList>
            <person name="Yuyama I."/>
            <person name="Kume K."/>
            <person name="Tamura T."/>
            <person name="Inagaki Y."/>
            <person name="Hashimoto T."/>
        </authorList>
    </citation>
    <scope>NUCLEOTIDE SEQUENCE</scope>
    <source>
        <strain evidence="9">NY0171</strain>
    </source>
</reference>
<dbReference type="EMBL" id="BQXS01006202">
    <property type="protein sequence ID" value="GKT18313.1"/>
    <property type="molecule type" value="Genomic_DNA"/>
</dbReference>
<evidence type="ECO:0000256" key="5">
    <source>
        <dbReference type="ARBA" id="ARBA00022989"/>
    </source>
</evidence>
<dbReference type="Gene3D" id="3.10.20.310">
    <property type="entry name" value="membrane protein fhac"/>
    <property type="match status" value="1"/>
</dbReference>
<keyword evidence="4" id="KW-0812">Transmembrane</keyword>
<keyword evidence="5" id="KW-1133">Transmembrane helix</keyword>
<accession>A0ABQ5JYX5</accession>
<keyword evidence="3" id="KW-0132">Cell division</keyword>
<organism evidence="9 10">
    <name type="scientific">Aduncisulcus paluster</name>
    <dbReference type="NCBI Taxonomy" id="2918883"/>
    <lineage>
        <taxon>Eukaryota</taxon>
        <taxon>Metamonada</taxon>
        <taxon>Carpediemonas-like organisms</taxon>
        <taxon>Aduncisulcus</taxon>
    </lineage>
</organism>
<evidence type="ECO:0000256" key="4">
    <source>
        <dbReference type="ARBA" id="ARBA00022692"/>
    </source>
</evidence>
<dbReference type="InterPro" id="IPR013685">
    <property type="entry name" value="POTRA_FtsQ_type"/>
</dbReference>
<comment type="caution">
    <text evidence="9">The sequence shown here is derived from an EMBL/GenBank/DDBJ whole genome shotgun (WGS) entry which is preliminary data.</text>
</comment>
<sequence>MFVVKKFEYPPSVYFSDADIRKYGELNDKSYFFTVLPSELEKKIIKHPYVKSVTIEKALPDRLILNIEYREELVAIKYSGLYVTIDESLTVLKVQESVGDIFLIDGFEFKSFNIGEELK</sequence>
<keyword evidence="7" id="KW-0131">Cell cycle</keyword>
<evidence type="ECO:0000313" key="9">
    <source>
        <dbReference type="EMBL" id="GKT18313.1"/>
    </source>
</evidence>
<evidence type="ECO:0000256" key="3">
    <source>
        <dbReference type="ARBA" id="ARBA00022618"/>
    </source>
</evidence>
<evidence type="ECO:0000256" key="1">
    <source>
        <dbReference type="ARBA" id="ARBA00004370"/>
    </source>
</evidence>